<dbReference type="GO" id="GO:0017069">
    <property type="term" value="F:snRNA binding"/>
    <property type="evidence" value="ECO:0007669"/>
    <property type="project" value="TreeGrafter"/>
</dbReference>
<feature type="domain" description="RRM" evidence="5">
    <location>
        <begin position="47"/>
        <end position="125"/>
    </location>
</feature>
<dbReference type="PANTHER" id="PTHR13952:SF6">
    <property type="entry name" value="U11_U12 SMALL NUCLEAR RIBONUCLEOPROTEIN 35 KDA PROTEIN"/>
    <property type="match status" value="1"/>
</dbReference>
<feature type="compositionally biased region" description="Basic and acidic residues" evidence="4">
    <location>
        <begin position="142"/>
        <end position="168"/>
    </location>
</feature>
<dbReference type="InterPro" id="IPR035979">
    <property type="entry name" value="RBD_domain_sf"/>
</dbReference>
<dbReference type="PANTHER" id="PTHR13952">
    <property type="entry name" value="U1 SMALL NUCLEAR RIBONUCLEOPROTEIN 70 KD"/>
    <property type="match status" value="1"/>
</dbReference>
<dbReference type="SUPFAM" id="SSF54928">
    <property type="entry name" value="RNA-binding domain, RBD"/>
    <property type="match status" value="1"/>
</dbReference>
<dbReference type="PROSITE" id="PS50102">
    <property type="entry name" value="RRM"/>
    <property type="match status" value="1"/>
</dbReference>
<keyword evidence="3" id="KW-0694">RNA-binding</keyword>
<protein>
    <recommendedName>
        <fullName evidence="5">RRM domain-containing protein</fullName>
    </recommendedName>
</protein>
<dbReference type="GO" id="GO:0000398">
    <property type="term" value="P:mRNA splicing, via spliceosome"/>
    <property type="evidence" value="ECO:0007669"/>
    <property type="project" value="TreeGrafter"/>
</dbReference>
<dbReference type="InterPro" id="IPR051183">
    <property type="entry name" value="U1_U11-U12_snRNP_70-35kDa"/>
</dbReference>
<dbReference type="OrthoDB" id="6159137at2759"/>
<evidence type="ECO:0000259" key="5">
    <source>
        <dbReference type="PROSITE" id="PS50102"/>
    </source>
</evidence>
<evidence type="ECO:0000313" key="7">
    <source>
        <dbReference type="Proteomes" id="UP000646827"/>
    </source>
</evidence>
<dbReference type="GO" id="GO:0003729">
    <property type="term" value="F:mRNA binding"/>
    <property type="evidence" value="ECO:0007669"/>
    <property type="project" value="TreeGrafter"/>
</dbReference>
<comment type="subcellular location">
    <subcellularLocation>
        <location evidence="1">Nucleus</location>
    </subcellularLocation>
</comment>
<evidence type="ECO:0000256" key="3">
    <source>
        <dbReference type="PROSITE-ProRule" id="PRU00176"/>
    </source>
</evidence>
<dbReference type="Pfam" id="PF00076">
    <property type="entry name" value="RRM_1"/>
    <property type="match status" value="1"/>
</dbReference>
<comment type="caution">
    <text evidence="6">The sequence shown here is derived from an EMBL/GenBank/DDBJ whole genome shotgun (WGS) entry which is preliminary data.</text>
</comment>
<proteinExistence type="predicted"/>
<feature type="compositionally biased region" description="Basic and acidic residues" evidence="4">
    <location>
        <begin position="249"/>
        <end position="289"/>
    </location>
</feature>
<feature type="region of interest" description="Disordered" evidence="4">
    <location>
        <begin position="134"/>
        <end position="324"/>
    </location>
</feature>
<keyword evidence="7" id="KW-1185">Reference proteome</keyword>
<sequence length="324" mass="38500">MWFAKIYDPLQAGSIDGTDATPHDNAVKRAQQAHYHPPKDQPTDPKKTIFVGRLNFNTTEEGLRTYFKQFGEITHVRLVYNLVTGTSQGYGFVTFEHERDARTAYDKAQHDVLDEHIILVDYERSRVMKGWVPRRLGGGFGGKKESGQLRFGARDKPFRWPAKHGRDDDYPEINISHDQRRSDNWRFGQLKSDDESLHRRHSKSSRSRSPGSSLAKRRGRSSSRDRRKNRTSQSPSRKRKRSTSRHHRDRDAISPRRNYHRSDDRSSKEYRYRDGRSSREHYYKDDHSSREHHHHSDRSSRRYNYRDDQLRRNLERDSISRRQR</sequence>
<dbReference type="FunFam" id="3.30.70.330:FF:000132">
    <property type="entry name" value="Small nuclear ribonucleoprotein U11/U12 subunit 35"/>
    <property type="match status" value="1"/>
</dbReference>
<dbReference type="GO" id="GO:0071011">
    <property type="term" value="C:precatalytic spliceosome"/>
    <property type="evidence" value="ECO:0007669"/>
    <property type="project" value="TreeGrafter"/>
</dbReference>
<name>A0A8H7S966_9FUNG</name>
<dbReference type="InterPro" id="IPR012677">
    <property type="entry name" value="Nucleotide-bd_a/b_plait_sf"/>
</dbReference>
<dbReference type="InterPro" id="IPR000504">
    <property type="entry name" value="RRM_dom"/>
</dbReference>
<evidence type="ECO:0000256" key="4">
    <source>
        <dbReference type="SAM" id="MobiDB-lite"/>
    </source>
</evidence>
<organism evidence="6 7">
    <name type="scientific">Circinella minor</name>
    <dbReference type="NCBI Taxonomy" id="1195481"/>
    <lineage>
        <taxon>Eukaryota</taxon>
        <taxon>Fungi</taxon>
        <taxon>Fungi incertae sedis</taxon>
        <taxon>Mucoromycota</taxon>
        <taxon>Mucoromycotina</taxon>
        <taxon>Mucoromycetes</taxon>
        <taxon>Mucorales</taxon>
        <taxon>Lichtheimiaceae</taxon>
        <taxon>Circinella</taxon>
    </lineage>
</organism>
<evidence type="ECO:0000313" key="6">
    <source>
        <dbReference type="EMBL" id="KAG2223783.1"/>
    </source>
</evidence>
<feature type="compositionally biased region" description="Basic and acidic residues" evidence="4">
    <location>
        <begin position="297"/>
        <end position="324"/>
    </location>
</feature>
<evidence type="ECO:0000256" key="2">
    <source>
        <dbReference type="ARBA" id="ARBA00023242"/>
    </source>
</evidence>
<reference evidence="6 7" key="1">
    <citation type="submission" date="2020-12" db="EMBL/GenBank/DDBJ databases">
        <title>Metabolic potential, ecology and presence of endohyphal bacteria is reflected in genomic diversity of Mucoromycotina.</title>
        <authorList>
            <person name="Muszewska A."/>
            <person name="Okrasinska A."/>
            <person name="Steczkiewicz K."/>
            <person name="Drgas O."/>
            <person name="Orlowska M."/>
            <person name="Perlinska-Lenart U."/>
            <person name="Aleksandrzak-Piekarczyk T."/>
            <person name="Szatraj K."/>
            <person name="Zielenkiewicz U."/>
            <person name="Pilsyk S."/>
            <person name="Malc E."/>
            <person name="Mieczkowski P."/>
            <person name="Kruszewska J.S."/>
            <person name="Biernat P."/>
            <person name="Pawlowska J."/>
        </authorList>
    </citation>
    <scope>NUCLEOTIDE SEQUENCE [LARGE SCALE GENOMIC DNA]</scope>
    <source>
        <strain evidence="6 7">CBS 142.35</strain>
    </source>
</reference>
<dbReference type="AlphaFoldDB" id="A0A8H7S966"/>
<dbReference type="Gene3D" id="3.30.70.330">
    <property type="match status" value="1"/>
</dbReference>
<feature type="compositionally biased region" description="Basic residues" evidence="4">
    <location>
        <begin position="215"/>
        <end position="248"/>
    </location>
</feature>
<evidence type="ECO:0000256" key="1">
    <source>
        <dbReference type="ARBA" id="ARBA00004123"/>
    </source>
</evidence>
<dbReference type="Proteomes" id="UP000646827">
    <property type="component" value="Unassembled WGS sequence"/>
</dbReference>
<dbReference type="SMART" id="SM00360">
    <property type="entry name" value="RRM"/>
    <property type="match status" value="1"/>
</dbReference>
<accession>A0A8H7S966</accession>
<keyword evidence="2" id="KW-0539">Nucleus</keyword>
<gene>
    <name evidence="6" type="ORF">INT45_001917</name>
</gene>
<feature type="compositionally biased region" description="Basic and acidic residues" evidence="4">
    <location>
        <begin position="175"/>
        <end position="184"/>
    </location>
</feature>
<dbReference type="EMBL" id="JAEPRB010000054">
    <property type="protein sequence ID" value="KAG2223783.1"/>
    <property type="molecule type" value="Genomic_DNA"/>
</dbReference>